<evidence type="ECO:0000256" key="1">
    <source>
        <dbReference type="ARBA" id="ARBA00023015"/>
    </source>
</evidence>
<dbReference type="Pfam" id="PF12833">
    <property type="entry name" value="HTH_18"/>
    <property type="match status" value="1"/>
</dbReference>
<dbReference type="InterPro" id="IPR018060">
    <property type="entry name" value="HTH_AraC"/>
</dbReference>
<dbReference type="GeneID" id="83456124"/>
<evidence type="ECO:0000256" key="2">
    <source>
        <dbReference type="ARBA" id="ARBA00023125"/>
    </source>
</evidence>
<keyword evidence="2" id="KW-0238">DNA-binding</keyword>
<dbReference type="PANTHER" id="PTHR47504:SF6">
    <property type="entry name" value="ARAC-FAMILY TRANSCRIPTIONAL REGULATOR"/>
    <property type="match status" value="1"/>
</dbReference>
<dbReference type="InterPro" id="IPR011256">
    <property type="entry name" value="Reg_factor_effector_dom_sf"/>
</dbReference>
<dbReference type="EMBL" id="AP025635">
    <property type="protein sequence ID" value="BDG66556.1"/>
    <property type="molecule type" value="Genomic_DNA"/>
</dbReference>
<evidence type="ECO:0000313" key="6">
    <source>
        <dbReference type="Proteomes" id="UP000831692"/>
    </source>
</evidence>
<dbReference type="SUPFAM" id="SSF46689">
    <property type="entry name" value="Homeodomain-like"/>
    <property type="match status" value="2"/>
</dbReference>
<dbReference type="InterPro" id="IPR050959">
    <property type="entry name" value="MarA-like"/>
</dbReference>
<dbReference type="SMART" id="SM00342">
    <property type="entry name" value="HTH_ARAC"/>
    <property type="match status" value="1"/>
</dbReference>
<protein>
    <submittedName>
        <fullName evidence="5">AraC family transcriptional regulator</fullName>
    </submittedName>
</protein>
<dbReference type="RefSeq" id="WP_244352179.1">
    <property type="nucleotide sequence ID" value="NZ_AP025635.1"/>
</dbReference>
<evidence type="ECO:0000256" key="3">
    <source>
        <dbReference type="ARBA" id="ARBA00023163"/>
    </source>
</evidence>
<keyword evidence="6" id="KW-1185">Reference proteome</keyword>
<keyword evidence="3" id="KW-0804">Transcription</keyword>
<dbReference type="PROSITE" id="PS00041">
    <property type="entry name" value="HTH_ARAC_FAMILY_1"/>
    <property type="match status" value="1"/>
</dbReference>
<dbReference type="PANTHER" id="PTHR47504">
    <property type="entry name" value="RIGHT ORIGIN-BINDING PROTEIN"/>
    <property type="match status" value="1"/>
</dbReference>
<dbReference type="Proteomes" id="UP000831692">
    <property type="component" value="Chromosome"/>
</dbReference>
<dbReference type="InterPro" id="IPR020449">
    <property type="entry name" value="Tscrpt_reg_AraC-type_HTH"/>
</dbReference>
<keyword evidence="1" id="KW-0805">Transcription regulation</keyword>
<dbReference type="InterPro" id="IPR018062">
    <property type="entry name" value="HTH_AraC-typ_CS"/>
</dbReference>
<evidence type="ECO:0000259" key="4">
    <source>
        <dbReference type="PROSITE" id="PS01124"/>
    </source>
</evidence>
<name>A0ABN6NLF2_9ENTE</name>
<evidence type="ECO:0000313" key="5">
    <source>
        <dbReference type="EMBL" id="BDG66556.1"/>
    </source>
</evidence>
<accession>A0ABN6NLF2</accession>
<dbReference type="PRINTS" id="PR00032">
    <property type="entry name" value="HTHARAC"/>
</dbReference>
<dbReference type="PROSITE" id="PS01124">
    <property type="entry name" value="HTH_ARAC_FAMILY_2"/>
    <property type="match status" value="1"/>
</dbReference>
<sequence>MHAWEAIQKSIDYIEDNLAEPLEIETLAQVASLSVFYYQRLFTRLVKISVREYIKLRRLARAAHLLKDRKIRVIEVAFEVGFSSHAVFSRTFKTVYGLSPSLYQKAPIGLQNFDKPDLSLGYIVTEEGHPLISEGVVLEIQKKRNKQPMVFYGVIGYYPFKYGKMLGQRTGIDPIDEIWHDFYQKIANQPRTDHCLIGVSFPGDAPEGYSSYFVGQLSDGTQLSTLIEWTLPARDYIVCSFDTISEQLIINMGKAMRYTRFWLKKNGWIAEDFFPELYRKGNNRVTHVELWIPFKKRREMQGGTE</sequence>
<feature type="domain" description="HTH araC/xylS-type" evidence="4">
    <location>
        <begin position="8"/>
        <end position="106"/>
    </location>
</feature>
<gene>
    <name evidence="5" type="ORF">ENLAB_01200</name>
</gene>
<organism evidence="5 6">
    <name type="scientific">Enterococcus innesii</name>
    <dbReference type="NCBI Taxonomy" id="2839759"/>
    <lineage>
        <taxon>Bacteria</taxon>
        <taxon>Bacillati</taxon>
        <taxon>Bacillota</taxon>
        <taxon>Bacilli</taxon>
        <taxon>Lactobacillales</taxon>
        <taxon>Enterococcaceae</taxon>
        <taxon>Enterococcus</taxon>
    </lineage>
</organism>
<dbReference type="Gene3D" id="3.20.80.10">
    <property type="entry name" value="Regulatory factor, effector binding domain"/>
    <property type="match status" value="1"/>
</dbReference>
<reference evidence="5 6" key="1">
    <citation type="submission" date="2022-03" db="EMBL/GenBank/DDBJ databases">
        <title>Complete genome sequence of Enterococcus innesii DB-1.</title>
        <authorList>
            <person name="Fukuda D."/>
            <person name="Nolasco-Hipolito C."/>
        </authorList>
    </citation>
    <scope>NUCLEOTIDE SEQUENCE [LARGE SCALE GENOMIC DNA]</scope>
    <source>
        <strain evidence="5 6">DB-1</strain>
    </source>
</reference>
<dbReference type="InterPro" id="IPR009057">
    <property type="entry name" value="Homeodomain-like_sf"/>
</dbReference>
<proteinExistence type="predicted"/>
<dbReference type="Gene3D" id="1.10.10.60">
    <property type="entry name" value="Homeodomain-like"/>
    <property type="match status" value="2"/>
</dbReference>